<dbReference type="InterPro" id="IPR058581">
    <property type="entry name" value="TM_HPP"/>
</dbReference>
<gene>
    <name evidence="3" type="primary">g4808</name>
    <name evidence="3" type="ORF">VP750_LOCUS4102</name>
</gene>
<accession>A0ABP1FR71</accession>
<evidence type="ECO:0000256" key="1">
    <source>
        <dbReference type="SAM" id="Phobius"/>
    </source>
</evidence>
<evidence type="ECO:0000313" key="4">
    <source>
        <dbReference type="Proteomes" id="UP001497392"/>
    </source>
</evidence>
<feature type="transmembrane region" description="Helical" evidence="1">
    <location>
        <begin position="134"/>
        <end position="151"/>
    </location>
</feature>
<protein>
    <submittedName>
        <fullName evidence="3">G4808 protein</fullName>
    </submittedName>
</protein>
<dbReference type="PANTHER" id="PTHR33741">
    <property type="entry name" value="TRANSMEMBRANE PROTEIN DDB_G0269096-RELATED"/>
    <property type="match status" value="1"/>
</dbReference>
<reference evidence="3 4" key="1">
    <citation type="submission" date="2024-06" db="EMBL/GenBank/DDBJ databases">
        <authorList>
            <person name="Kraege A."/>
            <person name="Thomma B."/>
        </authorList>
    </citation>
    <scope>NUCLEOTIDE SEQUENCE [LARGE SCALE GENOMIC DNA]</scope>
</reference>
<name>A0ABP1FR71_9CHLO</name>
<proteinExistence type="predicted"/>
<sequence length="268" mass="28138">MEKVDRGVLVLQHPNEFFFDDKDVETCGGSKGMTGLDQADAVDSPPKSTKAPAAAVRAWFGKMKGGSAKPPPAPPLLDVCLSGAGAFAGLLAVASLNIGFLGKINLPLLLGCFGASATLLFGMPSLPVAQPRNIFGGMAVSCIAGLFWRTVLGQQVWLAASLAVSTSIMGMQLSATLHPPGGAAALIIAVMDPMQALGPDVTSQAFMTNFSSSWCIRAALDESMRSRFVHGIVLTLSTLAGSILLFIIALFTNNIGPSTKSYPKYWWY</sequence>
<organism evidence="3 4">
    <name type="scientific">Coccomyxa viridis</name>
    <dbReference type="NCBI Taxonomy" id="1274662"/>
    <lineage>
        <taxon>Eukaryota</taxon>
        <taxon>Viridiplantae</taxon>
        <taxon>Chlorophyta</taxon>
        <taxon>core chlorophytes</taxon>
        <taxon>Trebouxiophyceae</taxon>
        <taxon>Trebouxiophyceae incertae sedis</taxon>
        <taxon>Coccomyxaceae</taxon>
        <taxon>Coccomyxa</taxon>
    </lineage>
</organism>
<dbReference type="PANTHER" id="PTHR33741:SF5">
    <property type="entry name" value="TRANSMEMBRANE PROTEIN DDB_G0269096-RELATED"/>
    <property type="match status" value="1"/>
</dbReference>
<comment type="caution">
    <text evidence="3">The sequence shown here is derived from an EMBL/GenBank/DDBJ whole genome shotgun (WGS) entry which is preliminary data.</text>
</comment>
<dbReference type="EMBL" id="CAXHTA020000007">
    <property type="protein sequence ID" value="CAL5222443.1"/>
    <property type="molecule type" value="Genomic_DNA"/>
</dbReference>
<dbReference type="Proteomes" id="UP001497392">
    <property type="component" value="Unassembled WGS sequence"/>
</dbReference>
<dbReference type="InterPro" id="IPR007065">
    <property type="entry name" value="HPP"/>
</dbReference>
<evidence type="ECO:0000259" key="2">
    <source>
        <dbReference type="Pfam" id="PF04982"/>
    </source>
</evidence>
<feature type="domain" description="HPP transmembrane region" evidence="2">
    <location>
        <begin position="72"/>
        <end position="200"/>
    </location>
</feature>
<feature type="transmembrane region" description="Helical" evidence="1">
    <location>
        <begin position="228"/>
        <end position="251"/>
    </location>
</feature>
<keyword evidence="1" id="KW-0472">Membrane</keyword>
<evidence type="ECO:0000313" key="3">
    <source>
        <dbReference type="EMBL" id="CAL5222443.1"/>
    </source>
</evidence>
<keyword evidence="1" id="KW-1133">Transmembrane helix</keyword>
<keyword evidence="1" id="KW-0812">Transmembrane</keyword>
<feature type="transmembrane region" description="Helical" evidence="1">
    <location>
        <begin position="76"/>
        <end position="98"/>
    </location>
</feature>
<dbReference type="Pfam" id="PF04982">
    <property type="entry name" value="TM_HPP"/>
    <property type="match status" value="1"/>
</dbReference>
<feature type="transmembrane region" description="Helical" evidence="1">
    <location>
        <begin position="104"/>
        <end position="122"/>
    </location>
</feature>
<keyword evidence="4" id="KW-1185">Reference proteome</keyword>